<dbReference type="GO" id="GO:0004065">
    <property type="term" value="F:arylsulfatase activity"/>
    <property type="evidence" value="ECO:0007669"/>
    <property type="project" value="TreeGrafter"/>
</dbReference>
<dbReference type="EMBL" id="JAVRRT010000006">
    <property type="protein sequence ID" value="KAK5171470.1"/>
    <property type="molecule type" value="Genomic_DNA"/>
</dbReference>
<dbReference type="Pfam" id="PF00884">
    <property type="entry name" value="Sulfatase"/>
    <property type="match status" value="1"/>
</dbReference>
<protein>
    <recommendedName>
        <fullName evidence="5">Sulfatase N-terminal domain-containing protein</fullName>
    </recommendedName>
</protein>
<reference evidence="6 7" key="1">
    <citation type="submission" date="2023-08" db="EMBL/GenBank/DDBJ databases">
        <title>Black Yeasts Isolated from many extreme environments.</title>
        <authorList>
            <person name="Coleine C."/>
            <person name="Stajich J.E."/>
            <person name="Selbmann L."/>
        </authorList>
    </citation>
    <scope>NUCLEOTIDE SEQUENCE [LARGE SCALE GENOMIC DNA]</scope>
    <source>
        <strain evidence="6 7">CCFEE 5935</strain>
    </source>
</reference>
<comment type="similarity">
    <text evidence="1">Belongs to the sulfatase family.</text>
</comment>
<dbReference type="InterPro" id="IPR050738">
    <property type="entry name" value="Sulfatase"/>
</dbReference>
<dbReference type="PANTHER" id="PTHR42693">
    <property type="entry name" value="ARYLSULFATASE FAMILY MEMBER"/>
    <property type="match status" value="1"/>
</dbReference>
<keyword evidence="4" id="KW-0106">Calcium</keyword>
<evidence type="ECO:0000313" key="6">
    <source>
        <dbReference type="EMBL" id="KAK5171470.1"/>
    </source>
</evidence>
<dbReference type="CDD" id="cd16025">
    <property type="entry name" value="PAS_like"/>
    <property type="match status" value="1"/>
</dbReference>
<dbReference type="InterPro" id="IPR017850">
    <property type="entry name" value="Alkaline_phosphatase_core_sf"/>
</dbReference>
<evidence type="ECO:0000256" key="4">
    <source>
        <dbReference type="ARBA" id="ARBA00022837"/>
    </source>
</evidence>
<evidence type="ECO:0000256" key="1">
    <source>
        <dbReference type="ARBA" id="ARBA00008779"/>
    </source>
</evidence>
<comment type="caution">
    <text evidence="6">The sequence shown here is derived from an EMBL/GenBank/DDBJ whole genome shotgun (WGS) entry which is preliminary data.</text>
</comment>
<dbReference type="InterPro" id="IPR024607">
    <property type="entry name" value="Sulfatase_CS"/>
</dbReference>
<dbReference type="InterPro" id="IPR000917">
    <property type="entry name" value="Sulfatase_N"/>
</dbReference>
<keyword evidence="7" id="KW-1185">Reference proteome</keyword>
<keyword evidence="3" id="KW-0378">Hydrolase</keyword>
<evidence type="ECO:0000259" key="5">
    <source>
        <dbReference type="Pfam" id="PF00884"/>
    </source>
</evidence>
<proteinExistence type="inferred from homology"/>
<feature type="domain" description="Sulfatase N-terminal" evidence="5">
    <location>
        <begin position="11"/>
        <end position="444"/>
    </location>
</feature>
<evidence type="ECO:0000313" key="7">
    <source>
        <dbReference type="Proteomes" id="UP001337655"/>
    </source>
</evidence>
<dbReference type="SUPFAM" id="SSF53649">
    <property type="entry name" value="Alkaline phosphatase-like"/>
    <property type="match status" value="1"/>
</dbReference>
<dbReference type="AlphaFoldDB" id="A0AAV9PHJ5"/>
<evidence type="ECO:0000256" key="3">
    <source>
        <dbReference type="ARBA" id="ARBA00022801"/>
    </source>
</evidence>
<accession>A0AAV9PHJ5</accession>
<dbReference type="PANTHER" id="PTHR42693:SF33">
    <property type="entry name" value="ARYLSULFATASE"/>
    <property type="match status" value="1"/>
</dbReference>
<gene>
    <name evidence="6" type="ORF">LTR77_004615</name>
</gene>
<dbReference type="RefSeq" id="XP_064660498.1">
    <property type="nucleotide sequence ID" value="XM_064801868.1"/>
</dbReference>
<dbReference type="Gene3D" id="3.30.1120.10">
    <property type="match status" value="1"/>
</dbReference>
<dbReference type="Proteomes" id="UP001337655">
    <property type="component" value="Unassembled WGS sequence"/>
</dbReference>
<dbReference type="GO" id="GO:0046872">
    <property type="term" value="F:metal ion binding"/>
    <property type="evidence" value="ECO:0007669"/>
    <property type="project" value="UniProtKB-KW"/>
</dbReference>
<dbReference type="GeneID" id="89925960"/>
<name>A0AAV9PHJ5_9PEZI</name>
<sequence length="613" mass="68623">MAPIKKNDTRPNFLVILADDLGYSDIGCFGSEIRTPHLDALARNGARFSDYHTAAACSPTRSMLLSGTDNHIAGVGIMSEQKGRNPDKWDAKGHEGFLNHDVAALPEILQDNGYHTLISGKWHLGYTPESNAAARGFDRAFTLLPGASNHYGWEPQFDDKDYGPFFSRVSPQLYTLDGRKYDVKPNLDNDPKGFFSSDSYTDNLVDWMQERNEENREKPFFAYLPFSAPHWPLQCSDADRDRYEGVYDDGPEALRLKRLENMKKLGIIGPDVKPHEVIAGPMNLEWDAMTPYERRCSARAMQCFAGMVDNIDQNVGKIVQYLKRSGEFDNTVIIFQSDNGAEGADYEAIPTMGADLMRVVRRYYNNSFDNIGHADSYVWYGTRWAQASTAPSRLYKMYSTEGGIKVPFIMHYPKFSEKLQKNAIVNSFSTVMDLCPTFLEMAGIQHPASSGNGTFRGREVAPMRGKSWVDFMTSSSSSASDADGIHSGSDGYTGWELFGRGAVRQGSWKLVHIESAMGGGKWQLYDLSKDPGETNDLAEMETAKRDELIAMWEDYVKKTGVLWTPYEEIETVGEEWGENREDLVGGNHVGQIKAWMQCRQGEEAPKGQVVNGG</sequence>
<keyword evidence="2" id="KW-0479">Metal-binding</keyword>
<dbReference type="PROSITE" id="PS00149">
    <property type="entry name" value="SULFATASE_2"/>
    <property type="match status" value="1"/>
</dbReference>
<organism evidence="6 7">
    <name type="scientific">Saxophila tyrrhenica</name>
    <dbReference type="NCBI Taxonomy" id="1690608"/>
    <lineage>
        <taxon>Eukaryota</taxon>
        <taxon>Fungi</taxon>
        <taxon>Dikarya</taxon>
        <taxon>Ascomycota</taxon>
        <taxon>Pezizomycotina</taxon>
        <taxon>Dothideomycetes</taxon>
        <taxon>Dothideomycetidae</taxon>
        <taxon>Mycosphaerellales</taxon>
        <taxon>Extremaceae</taxon>
        <taxon>Saxophila</taxon>
    </lineage>
</organism>
<evidence type="ECO:0000256" key="2">
    <source>
        <dbReference type="ARBA" id="ARBA00022723"/>
    </source>
</evidence>
<dbReference type="Gene3D" id="3.40.720.10">
    <property type="entry name" value="Alkaline Phosphatase, subunit A"/>
    <property type="match status" value="1"/>
</dbReference>